<keyword evidence="2" id="KW-1185">Reference proteome</keyword>
<dbReference type="Proteomes" id="UP000600026">
    <property type="component" value="Unassembled WGS sequence"/>
</dbReference>
<evidence type="ECO:0000313" key="1">
    <source>
        <dbReference type="EMBL" id="GHI85275.1"/>
    </source>
</evidence>
<sequence>MLLPTDGVTPVPRLVLVDDLQTDDGYFCTLSAPLFLAPGSASTAAAFA</sequence>
<dbReference type="RefSeq" id="WP_157853113.1">
    <property type="nucleotide sequence ID" value="NZ_BNEE01000006.1"/>
</dbReference>
<gene>
    <name evidence="1" type="ORF">Sxan_26390</name>
</gene>
<proteinExistence type="predicted"/>
<evidence type="ECO:0000313" key="2">
    <source>
        <dbReference type="Proteomes" id="UP000600026"/>
    </source>
</evidence>
<dbReference type="OrthoDB" id="4309685at2"/>
<name>A0A919GVV8_9ACTN</name>
<organism evidence="1 2">
    <name type="scientific">Streptomyces xanthophaeus</name>
    <dbReference type="NCBI Taxonomy" id="67385"/>
    <lineage>
        <taxon>Bacteria</taxon>
        <taxon>Bacillati</taxon>
        <taxon>Actinomycetota</taxon>
        <taxon>Actinomycetes</taxon>
        <taxon>Kitasatosporales</taxon>
        <taxon>Streptomycetaceae</taxon>
        <taxon>Streptomyces</taxon>
    </lineage>
</organism>
<dbReference type="EMBL" id="BNEE01000006">
    <property type="protein sequence ID" value="GHI85275.1"/>
    <property type="molecule type" value="Genomic_DNA"/>
</dbReference>
<dbReference type="AlphaFoldDB" id="A0A919GVV8"/>
<protein>
    <submittedName>
        <fullName evidence="1">Uncharacterized protein</fullName>
    </submittedName>
</protein>
<accession>A0A919GVV8</accession>
<comment type="caution">
    <text evidence="1">The sequence shown here is derived from an EMBL/GenBank/DDBJ whole genome shotgun (WGS) entry which is preliminary data.</text>
</comment>
<reference evidence="1" key="1">
    <citation type="submission" date="2020-09" db="EMBL/GenBank/DDBJ databases">
        <title>Whole genome shotgun sequence of Streptomyces xanthophaeus NBRC 12829.</title>
        <authorList>
            <person name="Komaki H."/>
            <person name="Tamura T."/>
        </authorList>
    </citation>
    <scope>NUCLEOTIDE SEQUENCE</scope>
    <source>
        <strain evidence="1">NBRC 12829</strain>
    </source>
</reference>